<evidence type="ECO:0000313" key="3">
    <source>
        <dbReference type="EMBL" id="KAI1877641.1"/>
    </source>
</evidence>
<evidence type="ECO:0000259" key="2">
    <source>
        <dbReference type="Pfam" id="PF14661"/>
    </source>
</evidence>
<feature type="compositionally biased region" description="Basic and acidic residues" evidence="1">
    <location>
        <begin position="687"/>
        <end position="697"/>
    </location>
</feature>
<feature type="domain" description="HAUS augmin-like complex subunit 6 N-terminal" evidence="2">
    <location>
        <begin position="47"/>
        <end position="281"/>
    </location>
</feature>
<protein>
    <recommendedName>
        <fullName evidence="2">HAUS augmin-like complex subunit 6 N-terminal domain-containing protein</fullName>
    </recommendedName>
</protein>
<feature type="compositionally biased region" description="Polar residues" evidence="1">
    <location>
        <begin position="1"/>
        <end position="11"/>
    </location>
</feature>
<keyword evidence="4" id="KW-1185">Reference proteome</keyword>
<name>A0A9Q0AT83_9PEZI</name>
<feature type="compositionally biased region" description="Polar residues" evidence="1">
    <location>
        <begin position="578"/>
        <end position="588"/>
    </location>
</feature>
<dbReference type="AlphaFoldDB" id="A0A9Q0AT83"/>
<proteinExistence type="predicted"/>
<sequence length="767" mass="85555">MSLSQANTSLARTKPLRNPIKSSLTATQPSSSTGNAIPSTASHVSLFLTNLRLLDLDQEPDWPEITPATFSARDAAGGQKKRIQCVEWGLYNLFLLWDEAEARNKLKPFYPPLDQVQSVNLRAALLRGLEQAKRNGVLGRDAVIRKTMLDECKGERFEEVLAVFSSAVLKKLVAERALNSGFEYRPTISEKISLENWGYSGERTELNGLLLAHKASLGSTLADKNAARERYRDFADLLALKQRGLARRRELAKAAKEQAGATAVPEHTKKQTRQILRANWTGNEQWIDTILYDEMTSRQGGLLASNFDHVWSGVREGRLSDLEDKTSGLLEQLDQRVRLQRSRLEKWQGFRRKLFGDEASAPMPPTSQPRDQIQGVDLGFTARRQLQPELGIEGGTVLKPPHPPPEYEQLLESMRIELQSTERPRVLDLSKLRRTRAAEYDHLSLAPPSTAVEQISDLSEWEDEQEEEQDPAPKTASVPSNKAVKGSSSQLTRDRALRRPVIRQTTSAESSTSVEGSSSLRKGRHQRSESKKLQMNLKSEPGPVVRQESPMPHIKTPDMASSPELEAALQSDKELEVGSTQPEPRPISPTQAMADQILASMSNASPSPIKKSRHTLSLAERTRMSMTRTKSFDPEDDLDLNLLSPSTAKSLKAGSISAPANVEPSSGEAYEDLIARTRRSMAGFEAAKQKAQLDRRRSERKSKMPQKKDSYFPKLAEEDETVDASIIDELLEAPQEDMEAVFKSRPRMRTSPVPSPGGRWDEEGYES</sequence>
<feature type="region of interest" description="Disordered" evidence="1">
    <location>
        <begin position="684"/>
        <end position="718"/>
    </location>
</feature>
<gene>
    <name evidence="3" type="ORF">JX265_003649</name>
</gene>
<feature type="region of interest" description="Disordered" evidence="1">
    <location>
        <begin position="443"/>
        <end position="588"/>
    </location>
</feature>
<feature type="region of interest" description="Disordered" evidence="1">
    <location>
        <begin position="601"/>
        <end position="640"/>
    </location>
</feature>
<dbReference type="InterPro" id="IPR028163">
    <property type="entry name" value="HAUS_6_N"/>
</dbReference>
<reference evidence="3" key="1">
    <citation type="submission" date="2021-03" db="EMBL/GenBank/DDBJ databases">
        <title>Revisited historic fungal species revealed as producer of novel bioactive compounds through whole genome sequencing and comparative genomics.</title>
        <authorList>
            <person name="Vignolle G.A."/>
            <person name="Hochenegger N."/>
            <person name="Mach R.L."/>
            <person name="Mach-Aigner A.R."/>
            <person name="Javad Rahimi M."/>
            <person name="Salim K.A."/>
            <person name="Chan C.M."/>
            <person name="Lim L.B.L."/>
            <person name="Cai F."/>
            <person name="Druzhinina I.S."/>
            <person name="U'Ren J.M."/>
            <person name="Derntl C."/>
        </authorList>
    </citation>
    <scope>NUCLEOTIDE SEQUENCE</scope>
    <source>
        <strain evidence="3">TUCIM 5799</strain>
    </source>
</reference>
<accession>A0A9Q0AT83</accession>
<feature type="region of interest" description="Disordered" evidence="1">
    <location>
        <begin position="1"/>
        <end position="37"/>
    </location>
</feature>
<evidence type="ECO:0000313" key="4">
    <source>
        <dbReference type="Proteomes" id="UP000829685"/>
    </source>
</evidence>
<dbReference type="EMBL" id="JAFIMR010000006">
    <property type="protein sequence ID" value="KAI1877641.1"/>
    <property type="molecule type" value="Genomic_DNA"/>
</dbReference>
<dbReference type="Pfam" id="PF14661">
    <property type="entry name" value="HAUS6_N"/>
    <property type="match status" value="1"/>
</dbReference>
<feature type="region of interest" description="Disordered" evidence="1">
    <location>
        <begin position="737"/>
        <end position="767"/>
    </location>
</feature>
<comment type="caution">
    <text evidence="3">The sequence shown here is derived from an EMBL/GenBank/DDBJ whole genome shotgun (WGS) entry which is preliminary data.</text>
</comment>
<feature type="compositionally biased region" description="Polar residues" evidence="1">
    <location>
        <begin position="20"/>
        <end position="37"/>
    </location>
</feature>
<feature type="compositionally biased region" description="Low complexity" evidence="1">
    <location>
        <begin position="505"/>
        <end position="519"/>
    </location>
</feature>
<dbReference type="Proteomes" id="UP000829685">
    <property type="component" value="Unassembled WGS sequence"/>
</dbReference>
<feature type="compositionally biased region" description="Acidic residues" evidence="1">
    <location>
        <begin position="459"/>
        <end position="470"/>
    </location>
</feature>
<evidence type="ECO:0000256" key="1">
    <source>
        <dbReference type="SAM" id="MobiDB-lite"/>
    </source>
</evidence>
<organism evidence="3 4">
    <name type="scientific">Neoarthrinium moseri</name>
    <dbReference type="NCBI Taxonomy" id="1658444"/>
    <lineage>
        <taxon>Eukaryota</taxon>
        <taxon>Fungi</taxon>
        <taxon>Dikarya</taxon>
        <taxon>Ascomycota</taxon>
        <taxon>Pezizomycotina</taxon>
        <taxon>Sordariomycetes</taxon>
        <taxon>Xylariomycetidae</taxon>
        <taxon>Amphisphaeriales</taxon>
        <taxon>Apiosporaceae</taxon>
        <taxon>Neoarthrinium</taxon>
    </lineage>
</organism>